<dbReference type="PANTHER" id="PTHR43811">
    <property type="entry name" value="FKBP-TYPE PEPTIDYL-PROLYL CIS-TRANS ISOMERASE FKPA"/>
    <property type="match status" value="1"/>
</dbReference>
<dbReference type="FunFam" id="3.10.50.40:FF:000045">
    <property type="entry name" value="Peptidyl-prolyl cis-trans isomerase"/>
    <property type="match status" value="1"/>
</dbReference>
<keyword evidence="4 6" id="KW-0697">Rotamase</keyword>
<dbReference type="PROSITE" id="PS50059">
    <property type="entry name" value="FKBP_PPIASE"/>
    <property type="match status" value="1"/>
</dbReference>
<evidence type="ECO:0000256" key="4">
    <source>
        <dbReference type="ARBA" id="ARBA00023110"/>
    </source>
</evidence>
<accession>G8ULR6</accession>
<comment type="catalytic activity">
    <reaction evidence="1 6 7">
        <text>[protein]-peptidylproline (omega=180) = [protein]-peptidylproline (omega=0)</text>
        <dbReference type="Rhea" id="RHEA:16237"/>
        <dbReference type="Rhea" id="RHEA-COMP:10747"/>
        <dbReference type="Rhea" id="RHEA-COMP:10748"/>
        <dbReference type="ChEBI" id="CHEBI:83833"/>
        <dbReference type="ChEBI" id="CHEBI:83834"/>
        <dbReference type="EC" id="5.2.1.8"/>
    </reaction>
</comment>
<evidence type="ECO:0000256" key="3">
    <source>
        <dbReference type="ARBA" id="ARBA00022729"/>
    </source>
</evidence>
<keyword evidence="5 6" id="KW-0413">Isomerase</keyword>
<dbReference type="NCBIfam" id="NF008602">
    <property type="entry name" value="PRK11570.1"/>
    <property type="match status" value="1"/>
</dbReference>
<dbReference type="EC" id="5.2.1.8" evidence="7"/>
<dbReference type="Gene3D" id="3.10.50.40">
    <property type="match status" value="1"/>
</dbReference>
<dbReference type="Pfam" id="PF00254">
    <property type="entry name" value="FKBP_C"/>
    <property type="match status" value="1"/>
</dbReference>
<organism evidence="9 10">
    <name type="scientific">Tannerella forsythia (strain ATCC 43037 / JCM 10827 / CCUG 21028 A / KCTC 5666 / FDC 338)</name>
    <name type="common">Bacteroides forsythus</name>
    <dbReference type="NCBI Taxonomy" id="203275"/>
    <lineage>
        <taxon>Bacteria</taxon>
        <taxon>Pseudomonadati</taxon>
        <taxon>Bacteroidota</taxon>
        <taxon>Bacteroidia</taxon>
        <taxon>Bacteroidales</taxon>
        <taxon>Tannerellaceae</taxon>
        <taxon>Tannerella</taxon>
    </lineage>
</organism>
<dbReference type="SUPFAM" id="SSF54534">
    <property type="entry name" value="FKBP-like"/>
    <property type="match status" value="1"/>
</dbReference>
<evidence type="ECO:0000256" key="7">
    <source>
        <dbReference type="RuleBase" id="RU003915"/>
    </source>
</evidence>
<dbReference type="InterPro" id="IPR036944">
    <property type="entry name" value="PPIase_FKBP_N_sf"/>
</dbReference>
<dbReference type="EMBL" id="CP003191">
    <property type="protein sequence ID" value="AEW19749.1"/>
    <property type="molecule type" value="Genomic_DNA"/>
</dbReference>
<reference evidence="10" key="1">
    <citation type="submission" date="2011-12" db="EMBL/GenBank/DDBJ databases">
        <title>Complete sequence of Tannerella forsythia ATCC 43037.</title>
        <authorList>
            <person name="Dewhirst F."/>
            <person name="Tanner A."/>
            <person name="Izard J."/>
            <person name="Brinkac L."/>
            <person name="Durkin A.S."/>
            <person name="Hostetler J."/>
            <person name="Shetty J."/>
            <person name="Torralba M."/>
            <person name="Gill S."/>
            <person name="Nelson K."/>
        </authorList>
    </citation>
    <scope>NUCLEOTIDE SEQUENCE [LARGE SCALE GENOMIC DNA]</scope>
    <source>
        <strain evidence="10">ATCC 43037 / JCM 10827 / CCUG 33226 / KCTC 5666 / FDC 338</strain>
    </source>
</reference>
<dbReference type="InterPro" id="IPR000774">
    <property type="entry name" value="PPIase_FKBP_N"/>
</dbReference>
<gene>
    <name evidence="9" type="primary">fkpB_1</name>
    <name evidence="9" type="ordered locus">BFO_2624</name>
</gene>
<dbReference type="KEGG" id="tfo:BFO_2624"/>
<sequence length="248" mass="27542">MAICRSSIACDETPSLCKISFLLAKKQREDVVYTEYVITFAPLDLHIEKDNEKKMENVSYALGLSIGNNFRASGIKELKMDDFLKGLKDVFSEAEPAIGYDEAKQILHDFFMKLQAERLEINKQAGAEFLRINKEKAGVVTLPSGLQYEVLKTGDGTKPKASDKVKCHYHGTLINGTVFDSSVQRGEPATFGVSQVIPGWVEALQLMNVGSKWRLFIPSELAYGERGAGETIEPNSTLVFEVELLDIV</sequence>
<evidence type="ECO:0000259" key="8">
    <source>
        <dbReference type="PROSITE" id="PS50059"/>
    </source>
</evidence>
<comment type="similarity">
    <text evidence="2 7">Belongs to the FKBP-type PPIase family.</text>
</comment>
<dbReference type="eggNOG" id="COG0545">
    <property type="taxonomic scope" value="Bacteria"/>
</dbReference>
<dbReference type="Gene3D" id="1.10.287.460">
    <property type="entry name" value="Peptidyl-prolyl cis-trans isomerase, FKBP-type, N-terminal domain"/>
    <property type="match status" value="1"/>
</dbReference>
<dbReference type="PANTHER" id="PTHR43811:SF19">
    <property type="entry name" value="39 KDA FK506-BINDING NUCLEAR PROTEIN"/>
    <property type="match status" value="1"/>
</dbReference>
<dbReference type="STRING" id="203275.BFO_2624"/>
<dbReference type="AlphaFoldDB" id="G8ULR6"/>
<evidence type="ECO:0000256" key="5">
    <source>
        <dbReference type="ARBA" id="ARBA00023235"/>
    </source>
</evidence>
<dbReference type="Pfam" id="PF01346">
    <property type="entry name" value="FKBP_N"/>
    <property type="match status" value="1"/>
</dbReference>
<dbReference type="GO" id="GO:0006457">
    <property type="term" value="P:protein folding"/>
    <property type="evidence" value="ECO:0007669"/>
    <property type="project" value="InterPro"/>
</dbReference>
<dbReference type="InterPro" id="IPR001179">
    <property type="entry name" value="PPIase_FKBP_dom"/>
</dbReference>
<evidence type="ECO:0000313" key="9">
    <source>
        <dbReference type="EMBL" id="AEW19749.1"/>
    </source>
</evidence>
<evidence type="ECO:0000256" key="2">
    <source>
        <dbReference type="ARBA" id="ARBA00006577"/>
    </source>
</evidence>
<dbReference type="HOGENOM" id="CLU_013615_0_3_10"/>
<proteinExistence type="inferred from homology"/>
<dbReference type="Proteomes" id="UP000005436">
    <property type="component" value="Chromosome"/>
</dbReference>
<keyword evidence="10" id="KW-1185">Reference proteome</keyword>
<evidence type="ECO:0000313" key="10">
    <source>
        <dbReference type="Proteomes" id="UP000005436"/>
    </source>
</evidence>
<dbReference type="GO" id="GO:0003755">
    <property type="term" value="F:peptidyl-prolyl cis-trans isomerase activity"/>
    <property type="evidence" value="ECO:0007669"/>
    <property type="project" value="UniProtKB-UniRule"/>
</dbReference>
<keyword evidence="3" id="KW-0732">Signal</keyword>
<name>G8ULR6_TANFA</name>
<evidence type="ECO:0000256" key="6">
    <source>
        <dbReference type="PROSITE-ProRule" id="PRU00277"/>
    </source>
</evidence>
<protein>
    <recommendedName>
        <fullName evidence="7">Peptidyl-prolyl cis-trans isomerase</fullName>
        <ecNumber evidence="7">5.2.1.8</ecNumber>
    </recommendedName>
</protein>
<dbReference type="PATRIC" id="fig|203275.8.peg.2240"/>
<evidence type="ECO:0000256" key="1">
    <source>
        <dbReference type="ARBA" id="ARBA00000971"/>
    </source>
</evidence>
<dbReference type="InterPro" id="IPR046357">
    <property type="entry name" value="PPIase_dom_sf"/>
</dbReference>
<feature type="domain" description="PPIase FKBP-type" evidence="8">
    <location>
        <begin position="162"/>
        <end position="248"/>
    </location>
</feature>